<sequence>MALRAHRCNVSCSSTVNTIDIPSAQASTIAARCASRRFEEVSEYVIHAGDPPHPDVLAEAKRLAQKFPDRFELIELSEESSRTRSSSATSSTPATPAPT</sequence>
<accession>A0A1J0VTL5</accession>
<evidence type="ECO:0000313" key="2">
    <source>
        <dbReference type="EMBL" id="APE35374.1"/>
    </source>
</evidence>
<organism evidence="2 3">
    <name type="scientific">Nocardia mangyaensis</name>
    <dbReference type="NCBI Taxonomy" id="2213200"/>
    <lineage>
        <taxon>Bacteria</taxon>
        <taxon>Bacillati</taxon>
        <taxon>Actinomycetota</taxon>
        <taxon>Actinomycetes</taxon>
        <taxon>Mycobacteriales</taxon>
        <taxon>Nocardiaceae</taxon>
        <taxon>Nocardia</taxon>
    </lineage>
</organism>
<evidence type="ECO:0000256" key="1">
    <source>
        <dbReference type="SAM" id="MobiDB-lite"/>
    </source>
</evidence>
<dbReference type="EMBL" id="CP018082">
    <property type="protein sequence ID" value="APE35374.1"/>
    <property type="molecule type" value="Genomic_DNA"/>
</dbReference>
<protein>
    <submittedName>
        <fullName evidence="2">Uncharacterized protein</fullName>
    </submittedName>
</protein>
<feature type="region of interest" description="Disordered" evidence="1">
    <location>
        <begin position="76"/>
        <end position="99"/>
    </location>
</feature>
<dbReference type="AlphaFoldDB" id="A0A1J0VTL5"/>
<evidence type="ECO:0000313" key="3">
    <source>
        <dbReference type="Proteomes" id="UP000183810"/>
    </source>
</evidence>
<proteinExistence type="predicted"/>
<dbReference type="Proteomes" id="UP000183810">
    <property type="component" value="Chromosome"/>
</dbReference>
<name>A0A1J0VTL5_9NOCA</name>
<reference evidence="2" key="1">
    <citation type="submission" date="2016-11" db="EMBL/GenBank/DDBJ databases">
        <authorList>
            <person name="Jaros S."/>
            <person name="Januszkiewicz K."/>
            <person name="Wedrychowicz H."/>
        </authorList>
    </citation>
    <scope>NUCLEOTIDE SEQUENCE [LARGE SCALE GENOMIC DNA]</scope>
    <source>
        <strain evidence="2">Y48</strain>
    </source>
</reference>
<feature type="compositionally biased region" description="Low complexity" evidence="1">
    <location>
        <begin position="83"/>
        <end position="99"/>
    </location>
</feature>
<dbReference type="KEGG" id="nsl:BOX37_17050"/>
<keyword evidence="3" id="KW-1185">Reference proteome</keyword>
<gene>
    <name evidence="2" type="ORF">BOX37_17050</name>
</gene>